<evidence type="ECO:0000313" key="2">
    <source>
        <dbReference type="Proteomes" id="UP001642485"/>
    </source>
</evidence>
<evidence type="ECO:0000313" key="1">
    <source>
        <dbReference type="EMBL" id="CAK9121112.1"/>
    </source>
</evidence>
<reference evidence="1 2" key="1">
    <citation type="submission" date="2024-02" db="EMBL/GenBank/DDBJ databases">
        <authorList>
            <person name="Nijsse B."/>
            <person name="Sprong H."/>
        </authorList>
    </citation>
    <scope>NUCLEOTIDE SEQUENCE [LARGE SCALE GENOMIC DNA]</scope>
    <source>
        <strain evidence="1">OB144</strain>
    </source>
</reference>
<gene>
    <name evidence="1" type="ORF">OB144RH_04925</name>
</gene>
<organism evidence="1 2">
    <name type="scientific">Rickettsia helvetica</name>
    <dbReference type="NCBI Taxonomy" id="35789"/>
    <lineage>
        <taxon>Bacteria</taxon>
        <taxon>Pseudomonadati</taxon>
        <taxon>Pseudomonadota</taxon>
        <taxon>Alphaproteobacteria</taxon>
        <taxon>Rickettsiales</taxon>
        <taxon>Rickettsiaceae</taxon>
        <taxon>Rickettsieae</taxon>
        <taxon>Rickettsia</taxon>
        <taxon>spotted fever group</taxon>
    </lineage>
</organism>
<keyword evidence="2" id="KW-1185">Reference proteome</keyword>
<name>A0ABM9NC46_RICHE</name>
<proteinExistence type="predicted"/>
<sequence>MNLLNTLREYSSITEDKNEEESNERVSLVKKLFDAARNFYENNPAQGLQELMEISH</sequence>
<dbReference type="Proteomes" id="UP001642485">
    <property type="component" value="Chromosome"/>
</dbReference>
<accession>A0ABM9NC46</accession>
<protein>
    <submittedName>
        <fullName evidence="1">Uncharacterized protein</fullName>
    </submittedName>
</protein>
<dbReference type="RefSeq" id="WP_156790190.1">
    <property type="nucleotide sequence ID" value="NZ_OY974080.1"/>
</dbReference>
<dbReference type="EMBL" id="OZ018776">
    <property type="protein sequence ID" value="CAK9121112.1"/>
    <property type="molecule type" value="Genomic_DNA"/>
</dbReference>